<feature type="compositionally biased region" description="Low complexity" evidence="1">
    <location>
        <begin position="1"/>
        <end position="17"/>
    </location>
</feature>
<evidence type="ECO:0000313" key="3">
    <source>
        <dbReference type="EMBL" id="KAF3447117.1"/>
    </source>
</evidence>
<evidence type="ECO:0000313" key="4">
    <source>
        <dbReference type="Proteomes" id="UP000796880"/>
    </source>
</evidence>
<dbReference type="InterPro" id="IPR025124">
    <property type="entry name" value="Gag1-like_clamp"/>
</dbReference>
<evidence type="ECO:0000259" key="2">
    <source>
        <dbReference type="Pfam" id="PF13259"/>
    </source>
</evidence>
<feature type="domain" description="Gag1-like clamp" evidence="2">
    <location>
        <begin position="108"/>
        <end position="148"/>
    </location>
</feature>
<feature type="region of interest" description="Disordered" evidence="1">
    <location>
        <begin position="1"/>
        <end position="33"/>
    </location>
</feature>
<comment type="caution">
    <text evidence="3">The sequence shown here is derived from an EMBL/GenBank/DDBJ whole genome shotgun (WGS) entry which is preliminary data.</text>
</comment>
<reference evidence="3" key="1">
    <citation type="submission" date="2020-03" db="EMBL/GenBank/DDBJ databases">
        <title>A high-quality chromosome-level genome assembly of a woody plant with both climbing and erect habits, Rhamnella rubrinervis.</title>
        <authorList>
            <person name="Lu Z."/>
            <person name="Yang Y."/>
            <person name="Zhu X."/>
            <person name="Sun Y."/>
        </authorList>
    </citation>
    <scope>NUCLEOTIDE SEQUENCE</scope>
    <source>
        <strain evidence="3">BYM</strain>
        <tissue evidence="3">Leaf</tissue>
    </source>
</reference>
<dbReference type="PANTHER" id="PTHR33373:SF1">
    <property type="entry name" value="DUF4050 DOMAIN-CONTAINING PROTEIN"/>
    <property type="match status" value="1"/>
</dbReference>
<dbReference type="AlphaFoldDB" id="A0A8K0H788"/>
<proteinExistence type="predicted"/>
<gene>
    <name evidence="3" type="ORF">FNV43_RR12297</name>
</gene>
<sequence length="148" mass="16441">MDNSAVQSQRSISSSNQAHDPQNTSSTSSLNPPEFSLRSPALSFQLTVFGHGLKATSCRRKICLPCCKVFFSGTKQGSNGLEIKILRNGHKLENPGYGELLYPSHNFMNWNATYESLLGTSKPFPQPIPLSEMIEFLVDVWEQDGLFD</sequence>
<organism evidence="3 4">
    <name type="scientific">Rhamnella rubrinervis</name>
    <dbReference type="NCBI Taxonomy" id="2594499"/>
    <lineage>
        <taxon>Eukaryota</taxon>
        <taxon>Viridiplantae</taxon>
        <taxon>Streptophyta</taxon>
        <taxon>Embryophyta</taxon>
        <taxon>Tracheophyta</taxon>
        <taxon>Spermatophyta</taxon>
        <taxon>Magnoliopsida</taxon>
        <taxon>eudicotyledons</taxon>
        <taxon>Gunneridae</taxon>
        <taxon>Pentapetalae</taxon>
        <taxon>rosids</taxon>
        <taxon>fabids</taxon>
        <taxon>Rosales</taxon>
        <taxon>Rhamnaceae</taxon>
        <taxon>rhamnoid group</taxon>
        <taxon>Rhamneae</taxon>
        <taxon>Rhamnella</taxon>
    </lineage>
</organism>
<dbReference type="PANTHER" id="PTHR33373">
    <property type="entry name" value="OS07G0479600 PROTEIN"/>
    <property type="match status" value="1"/>
</dbReference>
<feature type="compositionally biased region" description="Polar residues" evidence="1">
    <location>
        <begin position="18"/>
        <end position="31"/>
    </location>
</feature>
<protein>
    <recommendedName>
        <fullName evidence="2">Gag1-like clamp domain-containing protein</fullName>
    </recommendedName>
</protein>
<evidence type="ECO:0000256" key="1">
    <source>
        <dbReference type="SAM" id="MobiDB-lite"/>
    </source>
</evidence>
<dbReference type="EMBL" id="VOIH02000005">
    <property type="protein sequence ID" value="KAF3447117.1"/>
    <property type="molecule type" value="Genomic_DNA"/>
</dbReference>
<keyword evidence="4" id="KW-1185">Reference proteome</keyword>
<dbReference type="Pfam" id="PF13259">
    <property type="entry name" value="clamp_Gag1-like"/>
    <property type="match status" value="1"/>
</dbReference>
<dbReference type="OrthoDB" id="1896025at2759"/>
<accession>A0A8K0H788</accession>
<name>A0A8K0H788_9ROSA</name>
<dbReference type="Proteomes" id="UP000796880">
    <property type="component" value="Unassembled WGS sequence"/>
</dbReference>